<feature type="transmembrane region" description="Helical" evidence="1">
    <location>
        <begin position="12"/>
        <end position="35"/>
    </location>
</feature>
<dbReference type="Pfam" id="PF14522">
    <property type="entry name" value="Cytochrome_C7"/>
    <property type="match status" value="1"/>
</dbReference>
<evidence type="ECO:0000313" key="3">
    <source>
        <dbReference type="EMBL" id="SIT86606.1"/>
    </source>
</evidence>
<name>A0A1R3X6R6_9RHOB</name>
<accession>A0A1R3X6R6</accession>
<evidence type="ECO:0000313" key="4">
    <source>
        <dbReference type="Proteomes" id="UP000192455"/>
    </source>
</evidence>
<protein>
    <submittedName>
        <fullName evidence="3">Quinol:cytochrome c oxidoreductase pentaheme cytochrome subunit</fullName>
    </submittedName>
</protein>
<evidence type="ECO:0000259" key="2">
    <source>
        <dbReference type="Pfam" id="PF14522"/>
    </source>
</evidence>
<dbReference type="PANTHER" id="PTHR39425:SF1">
    <property type="entry name" value="CYTOCHROME C7-LIKE DOMAIN-CONTAINING PROTEIN"/>
    <property type="match status" value="1"/>
</dbReference>
<proteinExistence type="predicted"/>
<dbReference type="InterPro" id="IPR036280">
    <property type="entry name" value="Multihaem_cyt_sf"/>
</dbReference>
<dbReference type="RefSeq" id="WP_076650227.1">
    <property type="nucleotide sequence ID" value="NZ_FTPS01000002.1"/>
</dbReference>
<keyword evidence="1" id="KW-1133">Transmembrane helix</keyword>
<dbReference type="AlphaFoldDB" id="A0A1R3X6R6"/>
<dbReference type="InterPro" id="IPR029467">
    <property type="entry name" value="Cyt_c7-like"/>
</dbReference>
<reference evidence="3 4" key="1">
    <citation type="submission" date="2017-01" db="EMBL/GenBank/DDBJ databases">
        <authorList>
            <person name="Mah S.A."/>
            <person name="Swanson W.J."/>
            <person name="Moy G.W."/>
            <person name="Vacquier V.D."/>
        </authorList>
    </citation>
    <scope>NUCLEOTIDE SEQUENCE [LARGE SCALE GENOMIC DNA]</scope>
    <source>
        <strain evidence="3 4">DSM 21219</strain>
    </source>
</reference>
<dbReference type="SUPFAM" id="SSF48695">
    <property type="entry name" value="Multiheme cytochromes"/>
    <property type="match status" value="1"/>
</dbReference>
<organism evidence="3 4">
    <name type="scientific">Pontibaca methylaminivorans</name>
    <dbReference type="NCBI Taxonomy" id="515897"/>
    <lineage>
        <taxon>Bacteria</taxon>
        <taxon>Pseudomonadati</taxon>
        <taxon>Pseudomonadota</taxon>
        <taxon>Alphaproteobacteria</taxon>
        <taxon>Rhodobacterales</taxon>
        <taxon>Roseobacteraceae</taxon>
        <taxon>Pontibaca</taxon>
    </lineage>
</organism>
<evidence type="ECO:0000256" key="1">
    <source>
        <dbReference type="SAM" id="Phobius"/>
    </source>
</evidence>
<feature type="domain" description="Cytochrome c7-like" evidence="2">
    <location>
        <begin position="127"/>
        <end position="217"/>
    </location>
</feature>
<dbReference type="Proteomes" id="UP000192455">
    <property type="component" value="Unassembled WGS sequence"/>
</dbReference>
<gene>
    <name evidence="3" type="ORF">SAMN05421849_2340</name>
</gene>
<dbReference type="CDD" id="cd08168">
    <property type="entry name" value="Cytochrom_C3"/>
    <property type="match status" value="1"/>
</dbReference>
<dbReference type="Gene3D" id="3.90.10.10">
    <property type="entry name" value="Cytochrome C3"/>
    <property type="match status" value="2"/>
</dbReference>
<sequence>MAQIFLPRADTVFRALLVLALVVPAGSVAALFVLARSDYMTGRNRTPPQPVMFSHRHHVSEVGIDCRYCHGGVEESAVAGIPPTETCMTCHSQLFTEADMLAPLRQSWTSGERLRWTRVHDLPDYVFFDHSVHLAGGVACTTCHGPVGEMRLTRQEAPLTMEWCLSCHRDPAPRLSPRSALFAPLPPTGGESAGSGHALLEEYGIDTRGLTDCSACHR</sequence>
<dbReference type="STRING" id="515897.SAMN05421849_2340"/>
<dbReference type="EMBL" id="FTPS01000002">
    <property type="protein sequence ID" value="SIT86606.1"/>
    <property type="molecule type" value="Genomic_DNA"/>
</dbReference>
<keyword evidence="4" id="KW-1185">Reference proteome</keyword>
<dbReference type="PANTHER" id="PTHR39425">
    <property type="entry name" value="LIPOPROTEIN CYTOCHROME C"/>
    <property type="match status" value="1"/>
</dbReference>
<keyword evidence="1" id="KW-0812">Transmembrane</keyword>
<keyword evidence="1" id="KW-0472">Membrane</keyword>